<organism evidence="1 2">
    <name type="scientific">Desertifilum tharense IPPAS B-1220</name>
    <dbReference type="NCBI Taxonomy" id="1781255"/>
    <lineage>
        <taxon>Bacteria</taxon>
        <taxon>Bacillati</taxon>
        <taxon>Cyanobacteriota</taxon>
        <taxon>Cyanophyceae</taxon>
        <taxon>Desertifilales</taxon>
        <taxon>Desertifilaceae</taxon>
        <taxon>Desertifilum</taxon>
    </lineage>
</organism>
<sequence length="125" mass="14278">MSLRYPKRSQLPLILIAEDNEANILTLHDYLQIHGFRVCLARNGLEAVLMVTQYKPQLILMDIQMPEMDGLEAIRRIRANPENAQIPIIALTYLSHAWRSRSLSGGWRSRVYDETCGLEKASPSN</sequence>
<accession>A0ACD5GQ38</accession>
<evidence type="ECO:0000313" key="2">
    <source>
        <dbReference type="Proteomes" id="UP000095472"/>
    </source>
</evidence>
<name>A0ACD5GQ38_9CYAN</name>
<dbReference type="EMBL" id="CP182909">
    <property type="protein sequence ID" value="XPM62960.1"/>
    <property type="molecule type" value="Genomic_DNA"/>
</dbReference>
<evidence type="ECO:0000313" key="1">
    <source>
        <dbReference type="EMBL" id="XPM62960.1"/>
    </source>
</evidence>
<gene>
    <name evidence="1" type="ORF">BH720_026170</name>
</gene>
<protein>
    <submittedName>
        <fullName evidence="1">Response regulator</fullName>
    </submittedName>
</protein>
<dbReference type="Proteomes" id="UP000095472">
    <property type="component" value="Chromosome"/>
</dbReference>
<keyword evidence="2" id="KW-1185">Reference proteome</keyword>
<reference evidence="1 2" key="1">
    <citation type="journal article" date="2016" name="Genome Announc.">
        <title>Draft Genome Sequence of the Thermotolerant Cyanobacterium Desertifilum sp. IPPAS B-1220.</title>
        <authorList>
            <person name="Mironov K.S."/>
            <person name="Sinetova M.A."/>
            <person name="Bolatkhan K."/>
            <person name="Zayadan B.K."/>
            <person name="Ustinova V.V."/>
            <person name="Kupriyanova E.V."/>
            <person name="Skrypnik A.N."/>
            <person name="Gogoleva N.E."/>
            <person name="Gogolev Y.V."/>
            <person name="Los D.A."/>
        </authorList>
    </citation>
    <scope>NUCLEOTIDE SEQUENCE [LARGE SCALE GENOMIC DNA]</scope>
    <source>
        <strain evidence="1 2">IPPAS B-1220</strain>
    </source>
</reference>
<proteinExistence type="predicted"/>